<dbReference type="InterPro" id="IPR006311">
    <property type="entry name" value="TAT_signal"/>
</dbReference>
<gene>
    <name evidence="1" type="ORF">Srubr_43570</name>
</gene>
<dbReference type="RefSeq" id="WP_189990304.1">
    <property type="nucleotide sequence ID" value="NZ_BNCB01000002.1"/>
</dbReference>
<protein>
    <submittedName>
        <fullName evidence="1">Sugar ABC transporter substrate-binding protein</fullName>
    </submittedName>
</protein>
<dbReference type="InterPro" id="IPR006059">
    <property type="entry name" value="SBP"/>
</dbReference>
<sequence length="420" mass="46077">MSAHSSTWDRRSILRATAGLAAAGALGACGGNNGRGGGSGSGKQLVQYFHAYGEPGTEQAIKRYAKAYSEADVTTRWITGSNFESKLFASLLTDQAPDLFEFHPQIQLVRSGQVADLTDLVAPVKDDFNRADIRSHTVDGRIYGVRMIDDPQFFFYRKSMLQKAGVEPPRTLEELVEAAARLTTSEVKGLFLGNDLHAVINPLIWSAGADTLDEKNEIAYHTDAVVAGLRTMRELFTSGHLLLDAPADFWDPSALNQGLCAIQFCGMWAMPQFQQSLGDDLGIMPFPKVGDAGRPSVYNGGWSMFVNAKGRNVDAAKSYVKWLWLDQKEYQEDWATSYGFHIPPRTSIAQATGKLESGLPAEGVRLFNEYGHFDNIGWTQAMITATEDLFADCVRKGGDPEAALDRCDRTVNAELKKLFG</sequence>
<comment type="caution">
    <text evidence="1">The sequence shown here is derived from an EMBL/GenBank/DDBJ whole genome shotgun (WGS) entry which is preliminary data.</text>
</comment>
<evidence type="ECO:0000313" key="1">
    <source>
        <dbReference type="EMBL" id="GHI54511.1"/>
    </source>
</evidence>
<proteinExistence type="predicted"/>
<dbReference type="EMBL" id="BNEA01000015">
    <property type="protein sequence ID" value="GHI54511.1"/>
    <property type="molecule type" value="Genomic_DNA"/>
</dbReference>
<dbReference type="InterPro" id="IPR050490">
    <property type="entry name" value="Bact_solute-bd_prot1"/>
</dbReference>
<dbReference type="Gene3D" id="3.40.190.10">
    <property type="entry name" value="Periplasmic binding protein-like II"/>
    <property type="match status" value="1"/>
</dbReference>
<evidence type="ECO:0000313" key="2">
    <source>
        <dbReference type="Proteomes" id="UP000646738"/>
    </source>
</evidence>
<reference evidence="2" key="1">
    <citation type="submission" date="2023-07" db="EMBL/GenBank/DDBJ databases">
        <title>Whole genome shotgun sequence of Streptomyces achromogenes subsp. rubradiris NBRC 14000.</title>
        <authorList>
            <person name="Komaki H."/>
            <person name="Tamura T."/>
        </authorList>
    </citation>
    <scope>NUCLEOTIDE SEQUENCE [LARGE SCALE GENOMIC DNA]</scope>
    <source>
        <strain evidence="2">NBRC 14000</strain>
    </source>
</reference>
<organism evidence="1 2">
    <name type="scientific">Streptomyces rubradiris</name>
    <name type="common">Streptomyces achromogenes subsp. rubradiris</name>
    <dbReference type="NCBI Taxonomy" id="285531"/>
    <lineage>
        <taxon>Bacteria</taxon>
        <taxon>Bacillati</taxon>
        <taxon>Actinomycetota</taxon>
        <taxon>Actinomycetes</taxon>
        <taxon>Kitasatosporales</taxon>
        <taxon>Streptomycetaceae</taxon>
        <taxon>Streptomyces</taxon>
    </lineage>
</organism>
<dbReference type="PANTHER" id="PTHR43649">
    <property type="entry name" value="ARABINOSE-BINDING PROTEIN-RELATED"/>
    <property type="match status" value="1"/>
</dbReference>
<keyword evidence="2" id="KW-1185">Reference proteome</keyword>
<dbReference type="PANTHER" id="PTHR43649:SF12">
    <property type="entry name" value="DIACETYLCHITOBIOSE BINDING PROTEIN DASA"/>
    <property type="match status" value="1"/>
</dbReference>
<dbReference type="SUPFAM" id="SSF53850">
    <property type="entry name" value="Periplasmic binding protein-like II"/>
    <property type="match status" value="1"/>
</dbReference>
<accession>A0ABQ3RF89</accession>
<dbReference type="Pfam" id="PF01547">
    <property type="entry name" value="SBP_bac_1"/>
    <property type="match status" value="1"/>
</dbReference>
<dbReference type="Proteomes" id="UP000646738">
    <property type="component" value="Unassembled WGS sequence"/>
</dbReference>
<name>A0ABQ3RF89_STRRR</name>
<dbReference type="PROSITE" id="PS51318">
    <property type="entry name" value="TAT"/>
    <property type="match status" value="1"/>
</dbReference>